<dbReference type="RefSeq" id="WP_422047107.1">
    <property type="nucleotide sequence ID" value="NZ_CACRUM010000102.1"/>
</dbReference>
<gene>
    <name evidence="1" type="ORF">RILFYP67_03190</name>
</gene>
<sequence length="151" mass="17164">MAEPEKLTIRDAENAQKGILALALAYPDYPKLFKADNTTIRWNSIRADRSIGLFPIQGAVYLKKYVSGSYVAQMPFQILYKCSPTTNRASIEAQEMLNNLAAWMEESGIEFKDPHLTLQSITRTSPVYGGEQDEKTVVYAINIQLKYFYKK</sequence>
<accession>A0A6N3H7C1</accession>
<dbReference type="EMBL" id="CACRUM010000102">
    <property type="protein sequence ID" value="VYU72967.1"/>
    <property type="molecule type" value="Genomic_DNA"/>
</dbReference>
<proteinExistence type="predicted"/>
<dbReference type="AlphaFoldDB" id="A0A6N3H7C1"/>
<reference evidence="1" key="1">
    <citation type="submission" date="2019-11" db="EMBL/GenBank/DDBJ databases">
        <authorList>
            <person name="Feng L."/>
        </authorList>
    </citation>
    <scope>NUCLEOTIDE SEQUENCE</scope>
    <source>
        <strain evidence="1">RintestinalisLFYP67</strain>
    </source>
</reference>
<evidence type="ECO:0000313" key="1">
    <source>
        <dbReference type="EMBL" id="VYU72967.1"/>
    </source>
</evidence>
<evidence type="ECO:0008006" key="2">
    <source>
        <dbReference type="Google" id="ProtNLM"/>
    </source>
</evidence>
<protein>
    <recommendedName>
        <fullName evidence="2">DUF3168 domain-containing protein</fullName>
    </recommendedName>
</protein>
<name>A0A6N3H7C1_9FIRM</name>
<organism evidence="1">
    <name type="scientific">Roseburia intestinalis</name>
    <dbReference type="NCBI Taxonomy" id="166486"/>
    <lineage>
        <taxon>Bacteria</taxon>
        <taxon>Bacillati</taxon>
        <taxon>Bacillota</taxon>
        <taxon>Clostridia</taxon>
        <taxon>Lachnospirales</taxon>
        <taxon>Lachnospiraceae</taxon>
        <taxon>Roseburia</taxon>
    </lineage>
</organism>